<name>A0AAE1YHD9_9LAMI</name>
<dbReference type="Proteomes" id="UP001293254">
    <property type="component" value="Unassembled WGS sequence"/>
</dbReference>
<dbReference type="Pfam" id="PF02383">
    <property type="entry name" value="Syja_N"/>
    <property type="match status" value="1"/>
</dbReference>
<dbReference type="AlphaFoldDB" id="A0AAE1YHD9"/>
<dbReference type="PROSITE" id="PS50275">
    <property type="entry name" value="SAC"/>
    <property type="match status" value="1"/>
</dbReference>
<evidence type="ECO:0000259" key="1">
    <source>
        <dbReference type="PROSITE" id="PS50275"/>
    </source>
</evidence>
<accession>A0AAE1YHD9</accession>
<evidence type="ECO:0000313" key="2">
    <source>
        <dbReference type="EMBL" id="KAK4430360.1"/>
    </source>
</evidence>
<protein>
    <submittedName>
        <fullName evidence="2">Phosphoinositide phosphatase SAC7</fullName>
    </submittedName>
</protein>
<feature type="domain" description="SAC" evidence="1">
    <location>
        <begin position="151"/>
        <end position="395"/>
    </location>
</feature>
<dbReference type="PANTHER" id="PTHR45662">
    <property type="entry name" value="PHOSPHATIDYLINOSITIDE PHOSPHATASE SAC1"/>
    <property type="match status" value="1"/>
</dbReference>
<sequence>MGERQQILRHFLLIPFRSTDMMDKADPAQKLYNKMRLWEFPDQYVVEPTDGSSASFLAISRLDGSMSHIDEIPQCNSLRVPKIQTIYGVVGMLKLLAGSYLLMITERECVGSYMGYPIFKVTSLKVFPCDHALKGSPEEQKKMESEFSRLLNVAERTPGLYFSYDVNITLSAQRLHVLGDESKLLPLWRQADPRFLWNNYMMEVLIDNKLDPYLLPVMQGSFNTFQAAIGKDILDVSLIARRCTRRTGTRMWRRGADSDGFVANFVESEQIIQLNGYTASFVQVRGSIPLLWDQIVDLTYKPKFEIVRPDEAPRVAERHFLDLRKKYGNVLAVDLVNTQGGEGRLCEKFGHAVEPIASDDLRYLHFDFHKICGHVHFERLSILYDQIEDFLIKSR</sequence>
<organism evidence="2 3">
    <name type="scientific">Sesamum alatum</name>
    <dbReference type="NCBI Taxonomy" id="300844"/>
    <lineage>
        <taxon>Eukaryota</taxon>
        <taxon>Viridiplantae</taxon>
        <taxon>Streptophyta</taxon>
        <taxon>Embryophyta</taxon>
        <taxon>Tracheophyta</taxon>
        <taxon>Spermatophyta</taxon>
        <taxon>Magnoliopsida</taxon>
        <taxon>eudicotyledons</taxon>
        <taxon>Gunneridae</taxon>
        <taxon>Pentapetalae</taxon>
        <taxon>asterids</taxon>
        <taxon>lamiids</taxon>
        <taxon>Lamiales</taxon>
        <taxon>Pedaliaceae</taxon>
        <taxon>Sesamum</taxon>
    </lineage>
</organism>
<dbReference type="PANTHER" id="PTHR45662:SF2">
    <property type="entry name" value="PHOSPHATIDYLINOSITOL-3-PHOSPHATASE SAC1"/>
    <property type="match status" value="1"/>
</dbReference>
<gene>
    <name evidence="2" type="ORF">Salat_1336700</name>
</gene>
<reference evidence="2" key="1">
    <citation type="submission" date="2020-06" db="EMBL/GenBank/DDBJ databases">
        <authorList>
            <person name="Li T."/>
            <person name="Hu X."/>
            <person name="Zhang T."/>
            <person name="Song X."/>
            <person name="Zhang H."/>
            <person name="Dai N."/>
            <person name="Sheng W."/>
            <person name="Hou X."/>
            <person name="Wei L."/>
        </authorList>
    </citation>
    <scope>NUCLEOTIDE SEQUENCE</scope>
    <source>
        <strain evidence="2">3651</strain>
        <tissue evidence="2">Leaf</tissue>
    </source>
</reference>
<evidence type="ECO:0000313" key="3">
    <source>
        <dbReference type="Proteomes" id="UP001293254"/>
    </source>
</evidence>
<dbReference type="InterPro" id="IPR002013">
    <property type="entry name" value="SAC_dom"/>
</dbReference>
<dbReference type="EMBL" id="JACGWO010000004">
    <property type="protein sequence ID" value="KAK4430360.1"/>
    <property type="molecule type" value="Genomic_DNA"/>
</dbReference>
<proteinExistence type="predicted"/>
<dbReference type="GO" id="GO:0046856">
    <property type="term" value="P:phosphatidylinositol dephosphorylation"/>
    <property type="evidence" value="ECO:0007669"/>
    <property type="project" value="TreeGrafter"/>
</dbReference>
<dbReference type="GO" id="GO:0043812">
    <property type="term" value="F:phosphatidylinositol-4-phosphate phosphatase activity"/>
    <property type="evidence" value="ECO:0007669"/>
    <property type="project" value="TreeGrafter"/>
</dbReference>
<reference evidence="2" key="2">
    <citation type="journal article" date="2024" name="Plant">
        <title>Genomic evolution and insights into agronomic trait innovations of Sesamum species.</title>
        <authorList>
            <person name="Miao H."/>
            <person name="Wang L."/>
            <person name="Qu L."/>
            <person name="Liu H."/>
            <person name="Sun Y."/>
            <person name="Le M."/>
            <person name="Wang Q."/>
            <person name="Wei S."/>
            <person name="Zheng Y."/>
            <person name="Lin W."/>
            <person name="Duan Y."/>
            <person name="Cao H."/>
            <person name="Xiong S."/>
            <person name="Wang X."/>
            <person name="Wei L."/>
            <person name="Li C."/>
            <person name="Ma Q."/>
            <person name="Ju M."/>
            <person name="Zhao R."/>
            <person name="Li G."/>
            <person name="Mu C."/>
            <person name="Tian Q."/>
            <person name="Mei H."/>
            <person name="Zhang T."/>
            <person name="Gao T."/>
            <person name="Zhang H."/>
        </authorList>
    </citation>
    <scope>NUCLEOTIDE SEQUENCE</scope>
    <source>
        <strain evidence="2">3651</strain>
    </source>
</reference>
<comment type="caution">
    <text evidence="2">The sequence shown here is derived from an EMBL/GenBank/DDBJ whole genome shotgun (WGS) entry which is preliminary data.</text>
</comment>
<dbReference type="GO" id="GO:0005783">
    <property type="term" value="C:endoplasmic reticulum"/>
    <property type="evidence" value="ECO:0007669"/>
    <property type="project" value="TreeGrafter"/>
</dbReference>
<keyword evidence="3" id="KW-1185">Reference proteome</keyword>